<feature type="region of interest" description="Disordered" evidence="1">
    <location>
        <begin position="134"/>
        <end position="186"/>
    </location>
</feature>
<dbReference type="EMBL" id="PDES01000004">
    <property type="protein sequence ID" value="RRQ87420.1"/>
    <property type="molecule type" value="Genomic_DNA"/>
</dbReference>
<evidence type="ECO:0000313" key="2">
    <source>
        <dbReference type="EMBL" id="RRQ87420.1"/>
    </source>
</evidence>
<proteinExistence type="predicted"/>
<evidence type="ECO:0000313" key="3">
    <source>
        <dbReference type="Proteomes" id="UP000276379"/>
    </source>
</evidence>
<gene>
    <name evidence="2" type="ORF">CQW44_10850</name>
</gene>
<evidence type="ECO:0008006" key="4">
    <source>
        <dbReference type="Google" id="ProtNLM"/>
    </source>
</evidence>
<dbReference type="AlphaFoldDB" id="A0A426SAG8"/>
<keyword evidence="3" id="KW-1185">Reference proteome</keyword>
<protein>
    <recommendedName>
        <fullName evidence="4">Transposase</fullName>
    </recommendedName>
</protein>
<dbReference type="Proteomes" id="UP000276379">
    <property type="component" value="Unassembled WGS sequence"/>
</dbReference>
<comment type="caution">
    <text evidence="2">The sequence shown here is derived from an EMBL/GenBank/DDBJ whole genome shotgun (WGS) entry which is preliminary data.</text>
</comment>
<organism evidence="2 3">
    <name type="scientific">Streptomyces griseofuscus</name>
    <dbReference type="NCBI Taxonomy" id="146922"/>
    <lineage>
        <taxon>Bacteria</taxon>
        <taxon>Bacillati</taxon>
        <taxon>Actinomycetota</taxon>
        <taxon>Actinomycetes</taxon>
        <taxon>Kitasatosporales</taxon>
        <taxon>Streptomycetaceae</taxon>
        <taxon>Streptomyces</taxon>
    </lineage>
</organism>
<feature type="compositionally biased region" description="Basic and acidic residues" evidence="1">
    <location>
        <begin position="134"/>
        <end position="146"/>
    </location>
</feature>
<reference evidence="2 3" key="1">
    <citation type="submission" date="2017-10" db="EMBL/GenBank/DDBJ databases">
        <title>Draft genome of actinobacteria isolated from guarana (Paullinia cupana (Mart.) Ducke.</title>
        <authorList>
            <person name="Siqueira K.A."/>
            <person name="Liotti R.G."/>
            <person name="Mendes T.A."/>
            <person name="Soares M.A."/>
        </authorList>
    </citation>
    <scope>NUCLEOTIDE SEQUENCE [LARGE SCALE GENOMIC DNA]</scope>
    <source>
        <strain evidence="2 3">199</strain>
    </source>
</reference>
<accession>A0A426SAG8</accession>
<sequence length="186" mass="19737">MPARFSGERVRVLLRGNELMVFNKRELVARHPRLTRRGAYRDILDHYLEILLAKAGAMRGSTALAAARAEGTFSAAHEAFWAAARKAHGDAAGTRALIEVLLHRRLPAEAVQIGVTAAVKAGSTSPDVVAIEARKAEAAARDPGPEDDKDDPPPWTEGERRTGADAAPTTSRPARGPAPTAVGGPL</sequence>
<name>A0A426SAG8_9ACTN</name>
<evidence type="ECO:0000256" key="1">
    <source>
        <dbReference type="SAM" id="MobiDB-lite"/>
    </source>
</evidence>